<feature type="domain" description="HTH cro/C1-type" evidence="1">
    <location>
        <begin position="39"/>
        <end position="93"/>
    </location>
</feature>
<gene>
    <name evidence="2" type="ORF">KGMB01110_02100</name>
</gene>
<proteinExistence type="predicted"/>
<dbReference type="SUPFAM" id="SSF47413">
    <property type="entry name" value="lambda repressor-like DNA-binding domains"/>
    <property type="match status" value="1"/>
</dbReference>
<comment type="caution">
    <text evidence="2">The sequence shown here is derived from an EMBL/GenBank/DDBJ whole genome shotgun (WGS) entry which is preliminary data.</text>
</comment>
<dbReference type="InterPro" id="IPR010982">
    <property type="entry name" value="Lambda_DNA-bd_dom_sf"/>
</dbReference>
<evidence type="ECO:0000259" key="1">
    <source>
        <dbReference type="PROSITE" id="PS50943"/>
    </source>
</evidence>
<evidence type="ECO:0000313" key="3">
    <source>
        <dbReference type="Proteomes" id="UP000265643"/>
    </source>
</evidence>
<dbReference type="AlphaFoldDB" id="A0A391NX28"/>
<dbReference type="GO" id="GO:0003677">
    <property type="term" value="F:DNA binding"/>
    <property type="evidence" value="ECO:0007669"/>
    <property type="project" value="InterPro"/>
</dbReference>
<reference evidence="3" key="1">
    <citation type="submission" date="2018-09" db="EMBL/GenBank/DDBJ databases">
        <title>Draft Genome Sequence of Mediterraneibacter sp. KCTC 15684.</title>
        <authorList>
            <person name="Kim J.S."/>
            <person name="Han K.I."/>
            <person name="Suh M.K."/>
            <person name="Lee K.C."/>
            <person name="Eom M.K."/>
            <person name="Lee J.H."/>
            <person name="Park S.H."/>
            <person name="Kang S.W."/>
            <person name="Park J.E."/>
            <person name="Oh B.S."/>
            <person name="Yu S.Y."/>
            <person name="Choi S.H."/>
            <person name="Lee D.H."/>
            <person name="Yoon H."/>
            <person name="Kim B."/>
            <person name="Yang S.J."/>
            <person name="Lee J.S."/>
        </authorList>
    </citation>
    <scope>NUCLEOTIDE SEQUENCE [LARGE SCALE GENOMIC DNA]</scope>
    <source>
        <strain evidence="3">KCTC 15684</strain>
    </source>
</reference>
<dbReference type="Proteomes" id="UP000265643">
    <property type="component" value="Unassembled WGS sequence"/>
</dbReference>
<dbReference type="RefSeq" id="WP_117602061.1">
    <property type="nucleotide sequence ID" value="NZ_BHGK01000001.1"/>
</dbReference>
<dbReference type="Pfam" id="PF01381">
    <property type="entry name" value="HTH_3"/>
    <property type="match status" value="1"/>
</dbReference>
<dbReference type="CDD" id="cd00093">
    <property type="entry name" value="HTH_XRE"/>
    <property type="match status" value="1"/>
</dbReference>
<sequence>MPFVEVNVKREIEKRRQNNEQFKKEWDESRAEYRLIGEMISLRKQENITQKELAKLTGKTQQTISKIERRESIPTITAFNKLLNVLGYELKIVKRQ</sequence>
<dbReference type="Gene3D" id="1.10.260.40">
    <property type="entry name" value="lambda repressor-like DNA-binding domains"/>
    <property type="match status" value="1"/>
</dbReference>
<dbReference type="EMBL" id="BHGK01000001">
    <property type="protein sequence ID" value="GCA65774.1"/>
    <property type="molecule type" value="Genomic_DNA"/>
</dbReference>
<evidence type="ECO:0000313" key="2">
    <source>
        <dbReference type="EMBL" id="GCA65774.1"/>
    </source>
</evidence>
<name>A0A391NX28_9FIRM</name>
<keyword evidence="3" id="KW-1185">Reference proteome</keyword>
<organism evidence="2 3">
    <name type="scientific">Mediterraneibacter butyricigenes</name>
    <dbReference type="NCBI Taxonomy" id="2316025"/>
    <lineage>
        <taxon>Bacteria</taxon>
        <taxon>Bacillati</taxon>
        <taxon>Bacillota</taxon>
        <taxon>Clostridia</taxon>
        <taxon>Lachnospirales</taxon>
        <taxon>Lachnospiraceae</taxon>
        <taxon>Mediterraneibacter</taxon>
    </lineage>
</organism>
<protein>
    <recommendedName>
        <fullName evidence="1">HTH cro/C1-type domain-containing protein</fullName>
    </recommendedName>
</protein>
<dbReference type="SMART" id="SM00530">
    <property type="entry name" value="HTH_XRE"/>
    <property type="match status" value="1"/>
</dbReference>
<dbReference type="PROSITE" id="PS50943">
    <property type="entry name" value="HTH_CROC1"/>
    <property type="match status" value="1"/>
</dbReference>
<accession>A0A391NX28</accession>
<dbReference type="InterPro" id="IPR001387">
    <property type="entry name" value="Cro/C1-type_HTH"/>
</dbReference>